<gene>
    <name evidence="2" type="ordered locus">KNP414_00816</name>
</gene>
<reference evidence="2 3" key="2">
    <citation type="journal article" date="2013" name="Genome Announc.">
        <title>Genome Sequence of Growth-Improving Paenibacillus mucilaginosus Strain KNP414.</title>
        <authorList>
            <person name="Lu J.J."/>
            <person name="Wang J.F."/>
            <person name="Hu X.F."/>
        </authorList>
    </citation>
    <scope>NUCLEOTIDE SEQUENCE [LARGE SCALE GENOMIC DNA]</scope>
    <source>
        <strain evidence="2 3">KNP414</strain>
    </source>
</reference>
<sequence length="37" mass="4222">MPKNHSGRLPSPDDVENDILTHNYGETERRHQMTGTS</sequence>
<reference evidence="3" key="1">
    <citation type="submission" date="2011-06" db="EMBL/GenBank/DDBJ databases">
        <title>Complete genome sequence of Paenibacillus mucilaginosus KNP414.</title>
        <authorList>
            <person name="Wang J."/>
            <person name="Hu S."/>
            <person name="Hu X."/>
            <person name="Zhang B."/>
            <person name="Dong D."/>
            <person name="Zhang S."/>
            <person name="Zhao K."/>
            <person name="Wu D."/>
        </authorList>
    </citation>
    <scope>NUCLEOTIDE SEQUENCE [LARGE SCALE GENOMIC DNA]</scope>
    <source>
        <strain evidence="3">KNP414</strain>
    </source>
</reference>
<evidence type="ECO:0000313" key="2">
    <source>
        <dbReference type="EMBL" id="AEI39406.1"/>
    </source>
</evidence>
<evidence type="ECO:0000256" key="1">
    <source>
        <dbReference type="SAM" id="MobiDB-lite"/>
    </source>
</evidence>
<evidence type="ECO:0000313" key="3">
    <source>
        <dbReference type="Proteomes" id="UP000006620"/>
    </source>
</evidence>
<dbReference type="EMBL" id="CP002869">
    <property type="protein sequence ID" value="AEI39406.1"/>
    <property type="molecule type" value="Genomic_DNA"/>
</dbReference>
<dbReference type="AlphaFoldDB" id="F8F4L4"/>
<dbReference type="Proteomes" id="UP000006620">
    <property type="component" value="Chromosome"/>
</dbReference>
<accession>F8F4L4</accession>
<dbReference type="KEGG" id="pms:KNP414_00816"/>
<dbReference type="HOGENOM" id="CLU_3346708_0_0_9"/>
<organism evidence="2 3">
    <name type="scientific">Paenibacillus mucilaginosus (strain KNP414)</name>
    <dbReference type="NCBI Taxonomy" id="1036673"/>
    <lineage>
        <taxon>Bacteria</taxon>
        <taxon>Bacillati</taxon>
        <taxon>Bacillota</taxon>
        <taxon>Bacilli</taxon>
        <taxon>Bacillales</taxon>
        <taxon>Paenibacillaceae</taxon>
        <taxon>Paenibacillus</taxon>
    </lineage>
</organism>
<protein>
    <submittedName>
        <fullName evidence="2">Uncharacterized protein</fullName>
    </submittedName>
</protein>
<name>F8F4L4_PAEMK</name>
<proteinExistence type="predicted"/>
<feature type="region of interest" description="Disordered" evidence="1">
    <location>
        <begin position="1"/>
        <end position="37"/>
    </location>
</feature>